<dbReference type="Pfam" id="PF07690">
    <property type="entry name" value="MFS_1"/>
    <property type="match status" value="1"/>
</dbReference>
<feature type="transmembrane region" description="Helical" evidence="6">
    <location>
        <begin position="12"/>
        <end position="33"/>
    </location>
</feature>
<evidence type="ECO:0000313" key="7">
    <source>
        <dbReference type="EMBL" id="EPF81732.1"/>
    </source>
</evidence>
<protein>
    <recommendedName>
        <fullName evidence="9">Major facilitator superfamily (MFS) profile domain-containing protein</fullName>
    </recommendedName>
</protein>
<dbReference type="GO" id="GO:0005886">
    <property type="term" value="C:plasma membrane"/>
    <property type="evidence" value="ECO:0007669"/>
    <property type="project" value="UniProtKB-SubCell"/>
</dbReference>
<feature type="transmembrane region" description="Helical" evidence="6">
    <location>
        <begin position="365"/>
        <end position="384"/>
    </location>
</feature>
<feature type="transmembrane region" description="Helical" evidence="6">
    <location>
        <begin position="243"/>
        <end position="267"/>
    </location>
</feature>
<sequence>MGEIMRHKFFYLYQLADVIFTSSCRAIGILLAWVMIQHYQLKIELGWFITGAWFSQVIVLIFMGWFSDRFEKITIPIVCSFLSFIGLIVLELSGSISAIGLGSIYIKSALLCIAIQPIGSSIIPNLFSHENIEKAFRIRGFVNSINTVLGAMISGFIINYFTTEQTIKILTATVGTAFILFMMVKTKENILASGDFEGSFALKALLNNKIERVLVVVSALSNFVLTPTLMYITPILVIEKYKYTAFEIGISEAVFGLGMLIGSLFLCGAFNKKFGIRLTTILSILSVVLGLLSILILNHIFALFLGLLFTGIGVVMYNINTTKIRCLATPTHLRNSFESLFLAVCIIPIPVGVAVSTLLVESGKLDLSLALFSLLIFFSAIVIWQLKDFVILTNLDDQEIENYYVKLYPDAYPNKA</sequence>
<dbReference type="STRING" id="632955.GCA_000829675_02806"/>
<dbReference type="GO" id="GO:0022857">
    <property type="term" value="F:transmembrane transporter activity"/>
    <property type="evidence" value="ECO:0007669"/>
    <property type="project" value="InterPro"/>
</dbReference>
<keyword evidence="4 6" id="KW-1133">Transmembrane helix</keyword>
<feature type="transmembrane region" description="Helical" evidence="6">
    <location>
        <begin position="73"/>
        <end position="92"/>
    </location>
</feature>
<evidence type="ECO:0000256" key="1">
    <source>
        <dbReference type="ARBA" id="ARBA00004651"/>
    </source>
</evidence>
<feature type="transmembrane region" description="Helical" evidence="6">
    <location>
        <begin position="274"/>
        <end position="294"/>
    </location>
</feature>
<dbReference type="Proteomes" id="UP000014568">
    <property type="component" value="Unassembled WGS sequence"/>
</dbReference>
<evidence type="ECO:0000256" key="5">
    <source>
        <dbReference type="ARBA" id="ARBA00023136"/>
    </source>
</evidence>
<keyword evidence="5 6" id="KW-0472">Membrane</keyword>
<gene>
    <name evidence="7" type="ORF">F945_00067</name>
</gene>
<feature type="transmembrane region" description="Helical" evidence="6">
    <location>
        <begin position="300"/>
        <end position="319"/>
    </location>
</feature>
<accession>S3NQ68</accession>
<dbReference type="AlphaFoldDB" id="S3NQ68"/>
<dbReference type="PANTHER" id="PTHR23513">
    <property type="entry name" value="INTEGRAL MEMBRANE EFFLUX PROTEIN-RELATED"/>
    <property type="match status" value="1"/>
</dbReference>
<keyword evidence="2" id="KW-1003">Cell membrane</keyword>
<organism evidence="7 8">
    <name type="scientific">Acinetobacter rudis CIP 110305</name>
    <dbReference type="NCBI Taxonomy" id="421052"/>
    <lineage>
        <taxon>Bacteria</taxon>
        <taxon>Pseudomonadati</taxon>
        <taxon>Pseudomonadota</taxon>
        <taxon>Gammaproteobacteria</taxon>
        <taxon>Moraxellales</taxon>
        <taxon>Moraxellaceae</taxon>
        <taxon>Acinetobacter</taxon>
    </lineage>
</organism>
<comment type="caution">
    <text evidence="7">The sequence shown here is derived from an EMBL/GenBank/DDBJ whole genome shotgun (WGS) entry which is preliminary data.</text>
</comment>
<keyword evidence="8" id="KW-1185">Reference proteome</keyword>
<dbReference type="PATRIC" id="fig|421052.3.peg.64"/>
<dbReference type="SUPFAM" id="SSF103473">
    <property type="entry name" value="MFS general substrate transporter"/>
    <property type="match status" value="1"/>
</dbReference>
<feature type="transmembrane region" description="Helical" evidence="6">
    <location>
        <begin position="140"/>
        <end position="161"/>
    </location>
</feature>
<dbReference type="InterPro" id="IPR036259">
    <property type="entry name" value="MFS_trans_sf"/>
</dbReference>
<evidence type="ECO:0000256" key="2">
    <source>
        <dbReference type="ARBA" id="ARBA00022475"/>
    </source>
</evidence>
<proteinExistence type="predicted"/>
<reference evidence="7 8" key="1">
    <citation type="submission" date="2013-06" db="EMBL/GenBank/DDBJ databases">
        <title>The Genome Sequence of Acinetobacter rudis CIP 110305.</title>
        <authorList>
            <consortium name="The Broad Institute Genome Sequencing Platform"/>
            <consortium name="The Broad Institute Genome Sequencing Center for Infectious Disease"/>
            <person name="Cerqueira G."/>
            <person name="Feldgarden M."/>
            <person name="Courvalin P."/>
            <person name="Perichon B."/>
            <person name="Grillot-Courvalin C."/>
            <person name="Clermont D."/>
            <person name="Rocha E."/>
            <person name="Yoon E.-J."/>
            <person name="Nemec A."/>
            <person name="Young S.K."/>
            <person name="Zeng Q."/>
            <person name="Gargeya S."/>
            <person name="Fitzgerald M."/>
            <person name="Abouelleil A."/>
            <person name="Alvarado L."/>
            <person name="Berlin A.M."/>
            <person name="Chapman S.B."/>
            <person name="Dewar J."/>
            <person name="Goldberg J."/>
            <person name="Griggs A."/>
            <person name="Gujja S."/>
            <person name="Hansen M."/>
            <person name="Howarth C."/>
            <person name="Imamovic A."/>
            <person name="Larimer J."/>
            <person name="McCowan C."/>
            <person name="Murphy C."/>
            <person name="Pearson M."/>
            <person name="Priest M."/>
            <person name="Roberts A."/>
            <person name="Saif S."/>
            <person name="Shea T."/>
            <person name="Sykes S."/>
            <person name="Wortman J."/>
            <person name="Nusbaum C."/>
            <person name="Birren B."/>
        </authorList>
    </citation>
    <scope>NUCLEOTIDE SEQUENCE [LARGE SCALE GENOMIC DNA]</scope>
    <source>
        <strain evidence="7 8">CIP 110305</strain>
    </source>
</reference>
<comment type="subcellular location">
    <subcellularLocation>
        <location evidence="1">Cell membrane</location>
        <topology evidence="1">Multi-pass membrane protein</topology>
    </subcellularLocation>
</comment>
<dbReference type="PANTHER" id="PTHR23513:SF6">
    <property type="entry name" value="MAJOR FACILITATOR SUPERFAMILY ASSOCIATED DOMAIN-CONTAINING PROTEIN"/>
    <property type="match status" value="1"/>
</dbReference>
<feature type="transmembrane region" description="Helical" evidence="6">
    <location>
        <begin position="104"/>
        <end position="128"/>
    </location>
</feature>
<evidence type="ECO:0000256" key="6">
    <source>
        <dbReference type="SAM" id="Phobius"/>
    </source>
</evidence>
<evidence type="ECO:0008006" key="9">
    <source>
        <dbReference type="Google" id="ProtNLM"/>
    </source>
</evidence>
<name>S3NQ68_9GAMM</name>
<dbReference type="Gene3D" id="1.20.1250.20">
    <property type="entry name" value="MFS general substrate transporter like domains"/>
    <property type="match status" value="1"/>
</dbReference>
<feature type="transmembrane region" description="Helical" evidence="6">
    <location>
        <begin position="167"/>
        <end position="184"/>
    </location>
</feature>
<dbReference type="HOGENOM" id="CLU_665569_0_0_6"/>
<dbReference type="eggNOG" id="COG2814">
    <property type="taxonomic scope" value="Bacteria"/>
</dbReference>
<evidence type="ECO:0000256" key="4">
    <source>
        <dbReference type="ARBA" id="ARBA00022989"/>
    </source>
</evidence>
<feature type="transmembrane region" description="Helical" evidence="6">
    <location>
        <begin position="45"/>
        <end position="66"/>
    </location>
</feature>
<feature type="transmembrane region" description="Helical" evidence="6">
    <location>
        <begin position="213"/>
        <end position="237"/>
    </location>
</feature>
<evidence type="ECO:0000313" key="8">
    <source>
        <dbReference type="Proteomes" id="UP000014568"/>
    </source>
</evidence>
<feature type="transmembrane region" description="Helical" evidence="6">
    <location>
        <begin position="340"/>
        <end position="359"/>
    </location>
</feature>
<dbReference type="InterPro" id="IPR011701">
    <property type="entry name" value="MFS"/>
</dbReference>
<evidence type="ECO:0000256" key="3">
    <source>
        <dbReference type="ARBA" id="ARBA00022692"/>
    </source>
</evidence>
<dbReference type="EMBL" id="ATGI01000001">
    <property type="protein sequence ID" value="EPF81732.1"/>
    <property type="molecule type" value="Genomic_DNA"/>
</dbReference>
<keyword evidence="3 6" id="KW-0812">Transmembrane</keyword>